<protein>
    <submittedName>
        <fullName evidence="1">Dienelactone hydrolase endo-1,3,1,4-beta-D-glucanase</fullName>
    </submittedName>
</protein>
<accession>A0ACB8QF21</accession>
<gene>
    <name evidence="1" type="ORF">K488DRAFT_54583</name>
</gene>
<keyword evidence="2" id="KW-1185">Reference proteome</keyword>
<dbReference type="Proteomes" id="UP000814128">
    <property type="component" value="Unassembled WGS sequence"/>
</dbReference>
<comment type="caution">
    <text evidence="1">The sequence shown here is derived from an EMBL/GenBank/DDBJ whole genome shotgun (WGS) entry which is preliminary data.</text>
</comment>
<reference evidence="1" key="2">
    <citation type="journal article" date="2022" name="New Phytol.">
        <title>Evolutionary transition to the ectomycorrhizal habit in the genomes of a hyperdiverse lineage of mushroom-forming fungi.</title>
        <authorList>
            <person name="Looney B."/>
            <person name="Miyauchi S."/>
            <person name="Morin E."/>
            <person name="Drula E."/>
            <person name="Courty P.E."/>
            <person name="Kohler A."/>
            <person name="Kuo A."/>
            <person name="LaButti K."/>
            <person name="Pangilinan J."/>
            <person name="Lipzen A."/>
            <person name="Riley R."/>
            <person name="Andreopoulos W."/>
            <person name="He G."/>
            <person name="Johnson J."/>
            <person name="Nolan M."/>
            <person name="Tritt A."/>
            <person name="Barry K.W."/>
            <person name="Grigoriev I.V."/>
            <person name="Nagy L.G."/>
            <person name="Hibbett D."/>
            <person name="Henrissat B."/>
            <person name="Matheny P.B."/>
            <person name="Labbe J."/>
            <person name="Martin F.M."/>
        </authorList>
    </citation>
    <scope>NUCLEOTIDE SEQUENCE</scope>
    <source>
        <strain evidence="1">EC-137</strain>
    </source>
</reference>
<dbReference type="EMBL" id="MU273631">
    <property type="protein sequence ID" value="KAI0030257.1"/>
    <property type="molecule type" value="Genomic_DNA"/>
</dbReference>
<name>A0ACB8QF21_9AGAM</name>
<keyword evidence="1" id="KW-0378">Hydrolase</keyword>
<evidence type="ECO:0000313" key="1">
    <source>
        <dbReference type="EMBL" id="KAI0030257.1"/>
    </source>
</evidence>
<proteinExistence type="predicted"/>
<sequence>MSCENCFKGSELPGTPTGTMVGDAYFAASPAGEAASEDQKKTAVVLLTDVFGLPMKNCKILADILAQRLDVDVWVPDVFDGRPLAKVEELEPLMPDRAGVAISFLARIRFFFLALFRLHIIYAIRPAVGAERAKKFITMLREEKGYEKVGAVGYCYGGILCVMLGSTDILDTVVIAHPGTVSLEQIKAMKIPASWACAEEDMSFKPRLRQEAQAIFAARKEKPEFVDYEFRDYKGPCTAHGFAIRPNQSYPEVKAGYEGALEQTVTWFKTKLSL</sequence>
<organism evidence="1 2">
    <name type="scientific">Vararia minispora EC-137</name>
    <dbReference type="NCBI Taxonomy" id="1314806"/>
    <lineage>
        <taxon>Eukaryota</taxon>
        <taxon>Fungi</taxon>
        <taxon>Dikarya</taxon>
        <taxon>Basidiomycota</taxon>
        <taxon>Agaricomycotina</taxon>
        <taxon>Agaricomycetes</taxon>
        <taxon>Russulales</taxon>
        <taxon>Lachnocladiaceae</taxon>
        <taxon>Vararia</taxon>
    </lineage>
</organism>
<reference evidence="1" key="1">
    <citation type="submission" date="2021-02" db="EMBL/GenBank/DDBJ databases">
        <authorList>
            <consortium name="DOE Joint Genome Institute"/>
            <person name="Ahrendt S."/>
            <person name="Looney B.P."/>
            <person name="Miyauchi S."/>
            <person name="Morin E."/>
            <person name="Drula E."/>
            <person name="Courty P.E."/>
            <person name="Chicoki N."/>
            <person name="Fauchery L."/>
            <person name="Kohler A."/>
            <person name="Kuo A."/>
            <person name="Labutti K."/>
            <person name="Pangilinan J."/>
            <person name="Lipzen A."/>
            <person name="Riley R."/>
            <person name="Andreopoulos W."/>
            <person name="He G."/>
            <person name="Johnson J."/>
            <person name="Barry K.W."/>
            <person name="Grigoriev I.V."/>
            <person name="Nagy L."/>
            <person name="Hibbett D."/>
            <person name="Henrissat B."/>
            <person name="Matheny P.B."/>
            <person name="Labbe J."/>
            <person name="Martin F."/>
        </authorList>
    </citation>
    <scope>NUCLEOTIDE SEQUENCE</scope>
    <source>
        <strain evidence="1">EC-137</strain>
    </source>
</reference>
<evidence type="ECO:0000313" key="2">
    <source>
        <dbReference type="Proteomes" id="UP000814128"/>
    </source>
</evidence>